<dbReference type="GO" id="GO:0047499">
    <property type="term" value="F:calcium-independent phospholipase A2 activity"/>
    <property type="evidence" value="ECO:0007669"/>
    <property type="project" value="TreeGrafter"/>
</dbReference>
<keyword evidence="2" id="KW-0442">Lipid degradation</keyword>
<feature type="short sequence motif" description="GXGXXG" evidence="2">
    <location>
        <begin position="91"/>
        <end position="96"/>
    </location>
</feature>
<organism evidence="4 5">
    <name type="scientific">Penicillium cosmopolitanum</name>
    <dbReference type="NCBI Taxonomy" id="1131564"/>
    <lineage>
        <taxon>Eukaryota</taxon>
        <taxon>Fungi</taxon>
        <taxon>Dikarya</taxon>
        <taxon>Ascomycota</taxon>
        <taxon>Pezizomycotina</taxon>
        <taxon>Eurotiomycetes</taxon>
        <taxon>Eurotiomycetidae</taxon>
        <taxon>Eurotiales</taxon>
        <taxon>Aspergillaceae</taxon>
        <taxon>Penicillium</taxon>
    </lineage>
</organism>
<dbReference type="OrthoDB" id="194358at2759"/>
<comment type="caution">
    <text evidence="2">Lacks conserved residue(s) required for the propagation of feature annotation.</text>
</comment>
<name>A0A9W9W5W3_9EURO</name>
<dbReference type="PROSITE" id="PS51635">
    <property type="entry name" value="PNPLA"/>
    <property type="match status" value="1"/>
</dbReference>
<dbReference type="Proteomes" id="UP001147747">
    <property type="component" value="Unassembled WGS sequence"/>
</dbReference>
<evidence type="ECO:0000256" key="1">
    <source>
        <dbReference type="ARBA" id="ARBA00023098"/>
    </source>
</evidence>
<feature type="short sequence motif" description="GXSXG" evidence="2">
    <location>
        <begin position="123"/>
        <end position="127"/>
    </location>
</feature>
<reference evidence="4" key="2">
    <citation type="journal article" date="2023" name="IMA Fungus">
        <title>Comparative genomic study of the Penicillium genus elucidates a diverse pangenome and 15 lateral gene transfer events.</title>
        <authorList>
            <person name="Petersen C."/>
            <person name="Sorensen T."/>
            <person name="Nielsen M.R."/>
            <person name="Sondergaard T.E."/>
            <person name="Sorensen J.L."/>
            <person name="Fitzpatrick D.A."/>
            <person name="Frisvad J.C."/>
            <person name="Nielsen K.L."/>
        </authorList>
    </citation>
    <scope>NUCLEOTIDE SEQUENCE</scope>
    <source>
        <strain evidence="4">IBT 29677</strain>
    </source>
</reference>
<sequence length="543" mass="60667">MFFDHARAGWDLHDAENELFSMIHLESLLKKALYIITQQPDAVFSPVHAAREENPVPAGAEEQVHFIANALLMDAYPPNMHLSPIVFALDGGGIRGVITLRFLQELERRIPLPLWQIPNLTVGTSAGALIAIDIFCDQRNASDAISRFASFAEEIFPPQPRRLTFVGKGWDMFKFWLEDAQYDSNALDAALKKAFGGSRYLFQSPPTKQTSGSVAITASQVDENGKLCLLTNYRHLGHDSYRRSYTTIIPMEEEPRLWQAARCSVSALGYFKPMFLPGIGLLQDAGVRANCPLRVAIRETLDMWPTNVEPSLVVSVGTGFSLTPKRSPHRNGFIHRALHAFIYGPAVDGNEGFQDAYDNLPRGAQENVFRLNLHLKDGLPQLDSVTSIKDLVSLPYTIPDRLCQMIISRLFFFELDTEPAHTDRGILCTGSILVKGDLDNMLGAVEREYQDPIFAMVPGANFGSVTNHQGCTVCAYYRKRVQFTVSTPSEEFSLSIKSKTSSERINGFPTTLSRILKFQGVEASFGRSDHRHTWKPQRSIEKA</sequence>
<dbReference type="InterPro" id="IPR016035">
    <property type="entry name" value="Acyl_Trfase/lysoPLipase"/>
</dbReference>
<dbReference type="Pfam" id="PF01734">
    <property type="entry name" value="Patatin"/>
    <property type="match status" value="1"/>
</dbReference>
<evidence type="ECO:0000256" key="2">
    <source>
        <dbReference type="PROSITE-ProRule" id="PRU01161"/>
    </source>
</evidence>
<dbReference type="SUPFAM" id="SSF52151">
    <property type="entry name" value="FabD/lysophospholipase-like"/>
    <property type="match status" value="1"/>
</dbReference>
<dbReference type="GO" id="GO:0016042">
    <property type="term" value="P:lipid catabolic process"/>
    <property type="evidence" value="ECO:0007669"/>
    <property type="project" value="UniProtKB-UniRule"/>
</dbReference>
<evidence type="ECO:0000313" key="4">
    <source>
        <dbReference type="EMBL" id="KAJ5404025.1"/>
    </source>
</evidence>
<feature type="active site" description="Nucleophile" evidence="2">
    <location>
        <position position="125"/>
    </location>
</feature>
<dbReference type="InterPro" id="IPR002641">
    <property type="entry name" value="PNPLA_dom"/>
</dbReference>
<dbReference type="CDD" id="cd07199">
    <property type="entry name" value="Pat17_PNPLA8_PNPLA9_like"/>
    <property type="match status" value="1"/>
</dbReference>
<reference evidence="4" key="1">
    <citation type="submission" date="2022-12" db="EMBL/GenBank/DDBJ databases">
        <authorList>
            <person name="Petersen C."/>
        </authorList>
    </citation>
    <scope>NUCLEOTIDE SEQUENCE</scope>
    <source>
        <strain evidence="4">IBT 29677</strain>
    </source>
</reference>
<dbReference type="GO" id="GO:0016020">
    <property type="term" value="C:membrane"/>
    <property type="evidence" value="ECO:0007669"/>
    <property type="project" value="TreeGrafter"/>
</dbReference>
<protein>
    <recommendedName>
        <fullName evidence="3">PNPLA domain-containing protein</fullName>
    </recommendedName>
</protein>
<feature type="domain" description="PNPLA" evidence="3">
    <location>
        <begin position="87"/>
        <end position="297"/>
    </location>
</feature>
<evidence type="ECO:0000259" key="3">
    <source>
        <dbReference type="PROSITE" id="PS51635"/>
    </source>
</evidence>
<proteinExistence type="predicted"/>
<dbReference type="EMBL" id="JAPZBU010000005">
    <property type="protein sequence ID" value="KAJ5404025.1"/>
    <property type="molecule type" value="Genomic_DNA"/>
</dbReference>
<feature type="active site" description="Proton acceptor" evidence="2">
    <location>
        <position position="284"/>
    </location>
</feature>
<dbReference type="GO" id="GO:0046486">
    <property type="term" value="P:glycerolipid metabolic process"/>
    <property type="evidence" value="ECO:0007669"/>
    <property type="project" value="UniProtKB-ARBA"/>
</dbReference>
<dbReference type="RefSeq" id="XP_056491267.1">
    <property type="nucleotide sequence ID" value="XM_056628533.1"/>
</dbReference>
<keyword evidence="1 2" id="KW-0443">Lipid metabolism</keyword>
<dbReference type="AlphaFoldDB" id="A0A9W9W5W3"/>
<gene>
    <name evidence="4" type="ORF">N7509_003896</name>
</gene>
<accession>A0A9W9W5W3</accession>
<dbReference type="GO" id="GO:0019369">
    <property type="term" value="P:arachidonate metabolic process"/>
    <property type="evidence" value="ECO:0007669"/>
    <property type="project" value="TreeGrafter"/>
</dbReference>
<dbReference type="GeneID" id="81367513"/>
<dbReference type="PANTHER" id="PTHR24185:SF8">
    <property type="entry name" value="PNPLA DOMAIN-CONTAINING PROTEIN"/>
    <property type="match status" value="1"/>
</dbReference>
<dbReference type="Gene3D" id="3.40.1090.10">
    <property type="entry name" value="Cytosolic phospholipase A2 catalytic domain"/>
    <property type="match status" value="1"/>
</dbReference>
<dbReference type="PANTHER" id="PTHR24185">
    <property type="entry name" value="CALCIUM-INDEPENDENT PHOSPHOLIPASE A2-GAMMA"/>
    <property type="match status" value="1"/>
</dbReference>
<keyword evidence="2" id="KW-0378">Hydrolase</keyword>
<comment type="caution">
    <text evidence="4">The sequence shown here is derived from an EMBL/GenBank/DDBJ whole genome shotgun (WGS) entry which is preliminary data.</text>
</comment>
<keyword evidence="5" id="KW-1185">Reference proteome</keyword>
<evidence type="ECO:0000313" key="5">
    <source>
        <dbReference type="Proteomes" id="UP001147747"/>
    </source>
</evidence>